<feature type="transmembrane region" description="Helical" evidence="1">
    <location>
        <begin position="49"/>
        <end position="68"/>
    </location>
</feature>
<dbReference type="EMBL" id="BMIK01000006">
    <property type="protein sequence ID" value="GGC29494.1"/>
    <property type="molecule type" value="Genomic_DNA"/>
</dbReference>
<name>A0ABQ1LSU5_9SPHI</name>
<evidence type="ECO:0008006" key="4">
    <source>
        <dbReference type="Google" id="ProtNLM"/>
    </source>
</evidence>
<keyword evidence="1" id="KW-0472">Membrane</keyword>
<evidence type="ECO:0000256" key="1">
    <source>
        <dbReference type="SAM" id="Phobius"/>
    </source>
</evidence>
<feature type="transmembrane region" description="Helical" evidence="1">
    <location>
        <begin position="75"/>
        <end position="93"/>
    </location>
</feature>
<keyword evidence="1" id="KW-1133">Transmembrane helix</keyword>
<evidence type="ECO:0000313" key="2">
    <source>
        <dbReference type="EMBL" id="GGC29494.1"/>
    </source>
</evidence>
<dbReference type="Proteomes" id="UP000597338">
    <property type="component" value="Unassembled WGS sequence"/>
</dbReference>
<dbReference type="RefSeq" id="WP_188750543.1">
    <property type="nucleotide sequence ID" value="NZ_BMIK01000006.1"/>
</dbReference>
<evidence type="ECO:0000313" key="3">
    <source>
        <dbReference type="Proteomes" id="UP000597338"/>
    </source>
</evidence>
<keyword evidence="3" id="KW-1185">Reference proteome</keyword>
<organism evidence="2 3">
    <name type="scientific">Parapedobacter defluvii</name>
    <dbReference type="NCBI Taxonomy" id="2045106"/>
    <lineage>
        <taxon>Bacteria</taxon>
        <taxon>Pseudomonadati</taxon>
        <taxon>Bacteroidota</taxon>
        <taxon>Sphingobacteriia</taxon>
        <taxon>Sphingobacteriales</taxon>
        <taxon>Sphingobacteriaceae</taxon>
        <taxon>Parapedobacter</taxon>
    </lineage>
</organism>
<proteinExistence type="predicted"/>
<comment type="caution">
    <text evidence="2">The sequence shown here is derived from an EMBL/GenBank/DDBJ whole genome shotgun (WGS) entry which is preliminary data.</text>
</comment>
<sequence>MKRKILNVLSVLFGLLLMNGGLSKFFNYMPAPENLPEAVVKDNAALAEISWLIPLIASAELLGGMLILFPKTRALGVLVVFPVMVGVLLTHIFVAPDGLPIALVIWVILLWIIVDNKQRYRALIGYTKS</sequence>
<gene>
    <name evidence="2" type="ORF">GCM10011386_21870</name>
</gene>
<keyword evidence="1" id="KW-0812">Transmembrane</keyword>
<accession>A0ABQ1LSU5</accession>
<feature type="transmembrane region" description="Helical" evidence="1">
    <location>
        <begin position="99"/>
        <end position="114"/>
    </location>
</feature>
<reference evidence="3" key="1">
    <citation type="journal article" date="2019" name="Int. J. Syst. Evol. Microbiol.">
        <title>The Global Catalogue of Microorganisms (GCM) 10K type strain sequencing project: providing services to taxonomists for standard genome sequencing and annotation.</title>
        <authorList>
            <consortium name="The Broad Institute Genomics Platform"/>
            <consortium name="The Broad Institute Genome Sequencing Center for Infectious Disease"/>
            <person name="Wu L."/>
            <person name="Ma J."/>
        </authorList>
    </citation>
    <scope>NUCLEOTIDE SEQUENCE [LARGE SCALE GENOMIC DNA]</scope>
    <source>
        <strain evidence="3">CGMCC 1.15342</strain>
    </source>
</reference>
<protein>
    <recommendedName>
        <fullName evidence="4">DoxX family protein</fullName>
    </recommendedName>
</protein>